<reference evidence="1" key="1">
    <citation type="submission" date="2021-02" db="EMBL/GenBank/DDBJ databases">
        <authorList>
            <consortium name="DOE Joint Genome Institute"/>
            <person name="Ahrendt S."/>
            <person name="Looney B.P."/>
            <person name="Miyauchi S."/>
            <person name="Morin E."/>
            <person name="Drula E."/>
            <person name="Courty P.E."/>
            <person name="Chicoki N."/>
            <person name="Fauchery L."/>
            <person name="Kohler A."/>
            <person name="Kuo A."/>
            <person name="Labutti K."/>
            <person name="Pangilinan J."/>
            <person name="Lipzen A."/>
            <person name="Riley R."/>
            <person name="Andreopoulos W."/>
            <person name="He G."/>
            <person name="Johnson J."/>
            <person name="Barry K.W."/>
            <person name="Grigoriev I.V."/>
            <person name="Nagy L."/>
            <person name="Hibbett D."/>
            <person name="Henrissat B."/>
            <person name="Matheny P.B."/>
            <person name="Labbe J."/>
            <person name="Martin F."/>
        </authorList>
    </citation>
    <scope>NUCLEOTIDE SEQUENCE</scope>
    <source>
        <strain evidence="1">FP105234-sp</strain>
    </source>
</reference>
<comment type="caution">
    <text evidence="1">The sequence shown here is derived from an EMBL/GenBank/DDBJ whole genome shotgun (WGS) entry which is preliminary data.</text>
</comment>
<name>A0ACB8S6S0_9AGAM</name>
<sequence>MTDERVRALKEQLEHVRRERDAERASREEALIEIRKASEKAAQERHEEMMAQMRALSSALRDQKHEHAEHSEKVKRALDEEATRRQDKDARLSEIEEGLTSVRDGLKTEISKKQERGGDKTGIDRILEEIRKSGAEKTEMLLSLSDQIQADSRRRHEELRSILLANASARESMAFSDDI</sequence>
<proteinExistence type="predicted"/>
<evidence type="ECO:0000313" key="2">
    <source>
        <dbReference type="Proteomes" id="UP000814033"/>
    </source>
</evidence>
<reference evidence="1" key="2">
    <citation type="journal article" date="2022" name="New Phytol.">
        <title>Evolutionary transition to the ectomycorrhizal habit in the genomes of a hyperdiverse lineage of mushroom-forming fungi.</title>
        <authorList>
            <person name="Looney B."/>
            <person name="Miyauchi S."/>
            <person name="Morin E."/>
            <person name="Drula E."/>
            <person name="Courty P.E."/>
            <person name="Kohler A."/>
            <person name="Kuo A."/>
            <person name="LaButti K."/>
            <person name="Pangilinan J."/>
            <person name="Lipzen A."/>
            <person name="Riley R."/>
            <person name="Andreopoulos W."/>
            <person name="He G."/>
            <person name="Johnson J."/>
            <person name="Nolan M."/>
            <person name="Tritt A."/>
            <person name="Barry K.W."/>
            <person name="Grigoriev I.V."/>
            <person name="Nagy L.G."/>
            <person name="Hibbett D."/>
            <person name="Henrissat B."/>
            <person name="Matheny P.B."/>
            <person name="Labbe J."/>
            <person name="Martin F.M."/>
        </authorList>
    </citation>
    <scope>NUCLEOTIDE SEQUENCE</scope>
    <source>
        <strain evidence="1">FP105234-sp</strain>
    </source>
</reference>
<keyword evidence="2" id="KW-1185">Reference proteome</keyword>
<dbReference type="EMBL" id="MU275849">
    <property type="protein sequence ID" value="KAI0051813.1"/>
    <property type="molecule type" value="Genomic_DNA"/>
</dbReference>
<gene>
    <name evidence="1" type="ORF">FA95DRAFT_1602312</name>
</gene>
<dbReference type="Proteomes" id="UP000814033">
    <property type="component" value="Unassembled WGS sequence"/>
</dbReference>
<protein>
    <submittedName>
        <fullName evidence="1">Uncharacterized protein</fullName>
    </submittedName>
</protein>
<organism evidence="1 2">
    <name type="scientific">Auriscalpium vulgare</name>
    <dbReference type="NCBI Taxonomy" id="40419"/>
    <lineage>
        <taxon>Eukaryota</taxon>
        <taxon>Fungi</taxon>
        <taxon>Dikarya</taxon>
        <taxon>Basidiomycota</taxon>
        <taxon>Agaricomycotina</taxon>
        <taxon>Agaricomycetes</taxon>
        <taxon>Russulales</taxon>
        <taxon>Auriscalpiaceae</taxon>
        <taxon>Auriscalpium</taxon>
    </lineage>
</organism>
<evidence type="ECO:0000313" key="1">
    <source>
        <dbReference type="EMBL" id="KAI0051813.1"/>
    </source>
</evidence>
<accession>A0ACB8S6S0</accession>